<dbReference type="FunFam" id="1.20.1420.30:FF:000024">
    <property type="entry name" value="Calcium/proton exchanger, variant"/>
    <property type="match status" value="1"/>
</dbReference>
<evidence type="ECO:0000256" key="6">
    <source>
        <dbReference type="ARBA" id="ARBA00023065"/>
    </source>
</evidence>
<evidence type="ECO:0000256" key="5">
    <source>
        <dbReference type="ARBA" id="ARBA00022989"/>
    </source>
</evidence>
<keyword evidence="7 9" id="KW-0472">Membrane</keyword>
<comment type="caution">
    <text evidence="11">The sequence shown here is derived from an EMBL/GenBank/DDBJ whole genome shotgun (WGS) entry which is preliminary data.</text>
</comment>
<reference evidence="11 12" key="1">
    <citation type="submission" date="2016-07" db="EMBL/GenBank/DDBJ databases">
        <title>Pervasive Adenine N6-methylation of Active Genes in Fungi.</title>
        <authorList>
            <consortium name="DOE Joint Genome Institute"/>
            <person name="Mondo S.J."/>
            <person name="Dannebaum R.O."/>
            <person name="Kuo R.C."/>
            <person name="Labutti K."/>
            <person name="Haridas S."/>
            <person name="Kuo A."/>
            <person name="Salamov A."/>
            <person name="Ahrendt S.R."/>
            <person name="Lipzen A."/>
            <person name="Sullivan W."/>
            <person name="Andreopoulos W.B."/>
            <person name="Clum A."/>
            <person name="Lindquist E."/>
            <person name="Daum C."/>
            <person name="Ramamoorthy G.K."/>
            <person name="Gryganskyi A."/>
            <person name="Culley D."/>
            <person name="Magnuson J.K."/>
            <person name="James T.Y."/>
            <person name="O'Malley M.A."/>
            <person name="Stajich J.E."/>
            <person name="Spatafora J.W."/>
            <person name="Visel A."/>
            <person name="Grigoriev I.V."/>
        </authorList>
    </citation>
    <scope>NUCLEOTIDE SEQUENCE [LARGE SCALE GENOMIC DNA]</scope>
    <source>
        <strain evidence="11 12">62-1032</strain>
    </source>
</reference>
<feature type="compositionally biased region" description="Polar residues" evidence="8">
    <location>
        <begin position="40"/>
        <end position="49"/>
    </location>
</feature>
<accession>A0A1Y2DWP2</accession>
<feature type="transmembrane region" description="Helical" evidence="9">
    <location>
        <begin position="503"/>
        <end position="526"/>
    </location>
</feature>
<sequence>MVENSSSSTSIPSHQTGTLTAPSAVTSDAELEPAIGGYSHNPTSHQLSPHQEYDDEKNDSRDQDDLPASANALHRLRGRLTEGAPGGSQLRSASAPNLGREEAVPDTQVIGIIKRSNTQINATTPSTRPPLISKKLLEPSVPVGKPPGWKSSLLATARYSWLNVLLIAVPIAWAMDFSHQGPTTIFVTSFIAIVPLAALLGFATEELALRVGDAFGGLLNATFGNAVELIISILALVKGELRIVQSSMLGSILSNCLLVLGMCYFVGGLRFHEQGYGIRAAQANGNLLGLAVAAIIIPVAYHMFVTDLGTQSLATTDADILGLSHGIAIILLVVYAAYLTFQLWTHAYLYLPPRLEEGQQPQTILPFIEGPQPPTEGGVFRIPSLPSWGSSSTSSRSTRANSVASGMEEGDVESQTEKKDKDHDHNTPKLSVWFSLALLVVVTVLTGVTAEFLIDSIDGLTQTTPISREFVALILLPLVGNAAEHVTAVVVARKNKLDLSMAVAVGSSIQIALFVVPLLICLGWIIGQPLTLFFDPFEVLVLFVSIVAVNWAIADGRTNWLEGFTLMVMYIIIAVVFL</sequence>
<dbReference type="Gene3D" id="1.20.1420.30">
    <property type="entry name" value="NCX, central ion-binding region"/>
    <property type="match status" value="2"/>
</dbReference>
<evidence type="ECO:0000313" key="12">
    <source>
        <dbReference type="Proteomes" id="UP000193467"/>
    </source>
</evidence>
<dbReference type="STRING" id="106004.A0A1Y2DWP2"/>
<gene>
    <name evidence="11" type="ORF">BCR35DRAFT_308827</name>
</gene>
<evidence type="ECO:0000256" key="2">
    <source>
        <dbReference type="ARBA" id="ARBA00008170"/>
    </source>
</evidence>
<dbReference type="PANTHER" id="PTHR31503:SF20">
    <property type="entry name" value="CA(2+)_H(+) EXCHANGER, PUTATIVE (EUROFUNG)-RELATED"/>
    <property type="match status" value="1"/>
</dbReference>
<feature type="transmembrane region" description="Helical" evidence="9">
    <location>
        <begin position="243"/>
        <end position="266"/>
    </location>
</feature>
<feature type="domain" description="Sodium/calcium exchanger membrane region" evidence="10">
    <location>
        <begin position="184"/>
        <end position="344"/>
    </location>
</feature>
<feature type="compositionally biased region" description="Low complexity" evidence="8">
    <location>
        <begin position="386"/>
        <end position="405"/>
    </location>
</feature>
<dbReference type="InterPro" id="IPR044880">
    <property type="entry name" value="NCX_ion-bd_dom_sf"/>
</dbReference>
<feature type="region of interest" description="Disordered" evidence="8">
    <location>
        <begin position="80"/>
        <end position="101"/>
    </location>
</feature>
<feature type="domain" description="Sodium/calcium exchanger membrane region" evidence="10">
    <location>
        <begin position="435"/>
        <end position="577"/>
    </location>
</feature>
<evidence type="ECO:0000259" key="10">
    <source>
        <dbReference type="Pfam" id="PF01699"/>
    </source>
</evidence>
<feature type="compositionally biased region" description="Polar residues" evidence="8">
    <location>
        <begin position="14"/>
        <end position="26"/>
    </location>
</feature>
<dbReference type="GO" id="GO:0015369">
    <property type="term" value="F:calcium:proton antiporter activity"/>
    <property type="evidence" value="ECO:0007669"/>
    <property type="project" value="TreeGrafter"/>
</dbReference>
<dbReference type="Proteomes" id="UP000193467">
    <property type="component" value="Unassembled WGS sequence"/>
</dbReference>
<comment type="similarity">
    <text evidence="2">Belongs to the Ca(2+):cation antiporter (CaCA) (TC 2.A.19) family.</text>
</comment>
<evidence type="ECO:0000256" key="4">
    <source>
        <dbReference type="ARBA" id="ARBA00022692"/>
    </source>
</evidence>
<keyword evidence="6" id="KW-0406">Ion transport</keyword>
<keyword evidence="12" id="KW-1185">Reference proteome</keyword>
<dbReference type="InParanoid" id="A0A1Y2DWP2"/>
<keyword evidence="5 9" id="KW-1133">Transmembrane helix</keyword>
<organism evidence="11 12">
    <name type="scientific">Leucosporidium creatinivorum</name>
    <dbReference type="NCBI Taxonomy" id="106004"/>
    <lineage>
        <taxon>Eukaryota</taxon>
        <taxon>Fungi</taxon>
        <taxon>Dikarya</taxon>
        <taxon>Basidiomycota</taxon>
        <taxon>Pucciniomycotina</taxon>
        <taxon>Microbotryomycetes</taxon>
        <taxon>Leucosporidiales</taxon>
        <taxon>Leucosporidium</taxon>
    </lineage>
</organism>
<comment type="subcellular location">
    <subcellularLocation>
        <location evidence="1">Endomembrane system</location>
        <topology evidence="1">Multi-pass membrane protein</topology>
    </subcellularLocation>
</comment>
<feature type="transmembrane region" description="Helical" evidence="9">
    <location>
        <begin position="215"/>
        <end position="237"/>
    </location>
</feature>
<feature type="transmembrane region" description="Helical" evidence="9">
    <location>
        <begin position="183"/>
        <end position="203"/>
    </location>
</feature>
<feature type="transmembrane region" description="Helical" evidence="9">
    <location>
        <begin position="325"/>
        <end position="344"/>
    </location>
</feature>
<evidence type="ECO:0000256" key="9">
    <source>
        <dbReference type="SAM" id="Phobius"/>
    </source>
</evidence>
<dbReference type="OrthoDB" id="1699231at2759"/>
<evidence type="ECO:0000256" key="1">
    <source>
        <dbReference type="ARBA" id="ARBA00004127"/>
    </source>
</evidence>
<feature type="region of interest" description="Disordered" evidence="8">
    <location>
        <begin position="386"/>
        <end position="425"/>
    </location>
</feature>
<evidence type="ECO:0000256" key="3">
    <source>
        <dbReference type="ARBA" id="ARBA00022448"/>
    </source>
</evidence>
<feature type="transmembrane region" description="Helical" evidence="9">
    <location>
        <begin position="430"/>
        <end position="450"/>
    </location>
</feature>
<feature type="compositionally biased region" description="Basic and acidic residues" evidence="8">
    <location>
        <begin position="415"/>
        <end position="425"/>
    </location>
</feature>
<dbReference type="InterPro" id="IPR004837">
    <property type="entry name" value="NaCa_Exmemb"/>
</dbReference>
<feature type="region of interest" description="Disordered" evidence="8">
    <location>
        <begin position="1"/>
        <end position="66"/>
    </location>
</feature>
<dbReference type="GO" id="GO:0006874">
    <property type="term" value="P:intracellular calcium ion homeostasis"/>
    <property type="evidence" value="ECO:0007669"/>
    <property type="project" value="TreeGrafter"/>
</dbReference>
<proteinExistence type="inferred from homology"/>
<dbReference type="GO" id="GO:0012505">
    <property type="term" value="C:endomembrane system"/>
    <property type="evidence" value="ECO:0007669"/>
    <property type="project" value="UniProtKB-SubCell"/>
</dbReference>
<dbReference type="Pfam" id="PF01699">
    <property type="entry name" value="Na_Ca_ex"/>
    <property type="match status" value="2"/>
</dbReference>
<keyword evidence="4 9" id="KW-0812">Transmembrane</keyword>
<keyword evidence="3" id="KW-0813">Transport</keyword>
<evidence type="ECO:0000256" key="7">
    <source>
        <dbReference type="ARBA" id="ARBA00023136"/>
    </source>
</evidence>
<dbReference type="GO" id="GO:0000329">
    <property type="term" value="C:fungal-type vacuole membrane"/>
    <property type="evidence" value="ECO:0007669"/>
    <property type="project" value="TreeGrafter"/>
</dbReference>
<feature type="compositionally biased region" description="Low complexity" evidence="8">
    <location>
        <begin position="1"/>
        <end position="13"/>
    </location>
</feature>
<protein>
    <submittedName>
        <fullName evidence="11">Sodium/calcium exchanger protein-domain-containing protein</fullName>
    </submittedName>
</protein>
<dbReference type="EMBL" id="MCGR01000068">
    <property type="protein sequence ID" value="ORY63667.1"/>
    <property type="molecule type" value="Genomic_DNA"/>
</dbReference>
<feature type="transmembrane region" description="Helical" evidence="9">
    <location>
        <begin position="532"/>
        <end position="553"/>
    </location>
</feature>
<name>A0A1Y2DWP2_9BASI</name>
<dbReference type="PANTHER" id="PTHR31503">
    <property type="entry name" value="VACUOLAR CALCIUM ION TRANSPORTER"/>
    <property type="match status" value="1"/>
</dbReference>
<evidence type="ECO:0000256" key="8">
    <source>
        <dbReference type="SAM" id="MobiDB-lite"/>
    </source>
</evidence>
<evidence type="ECO:0000313" key="11">
    <source>
        <dbReference type="EMBL" id="ORY63667.1"/>
    </source>
</evidence>
<feature type="transmembrane region" description="Helical" evidence="9">
    <location>
        <begin position="287"/>
        <end position="305"/>
    </location>
</feature>
<feature type="transmembrane region" description="Helical" evidence="9">
    <location>
        <begin position="560"/>
        <end position="577"/>
    </location>
</feature>
<feature type="transmembrane region" description="Helical" evidence="9">
    <location>
        <begin position="159"/>
        <end position="177"/>
    </location>
</feature>
<feature type="transmembrane region" description="Helical" evidence="9">
    <location>
        <begin position="470"/>
        <end position="491"/>
    </location>
</feature>
<dbReference type="AlphaFoldDB" id="A0A1Y2DWP2"/>
<dbReference type="InterPro" id="IPR004713">
    <property type="entry name" value="CaH_exchang"/>
</dbReference>